<evidence type="ECO:0000256" key="4">
    <source>
        <dbReference type="ARBA" id="ARBA00023002"/>
    </source>
</evidence>
<protein>
    <submittedName>
        <fullName evidence="8">Cytochrome P450</fullName>
    </submittedName>
</protein>
<dbReference type="CDD" id="cd11031">
    <property type="entry name" value="Cyp158A-like"/>
    <property type="match status" value="1"/>
</dbReference>
<dbReference type="PROSITE" id="PS00086">
    <property type="entry name" value="CYTOCHROME_P450"/>
    <property type="match status" value="1"/>
</dbReference>
<dbReference type="EMBL" id="CP016076">
    <property type="protein sequence ID" value="APU13714.1"/>
    <property type="molecule type" value="Genomic_DNA"/>
</dbReference>
<dbReference type="InterPro" id="IPR036396">
    <property type="entry name" value="Cyt_P450_sf"/>
</dbReference>
<dbReference type="FunFam" id="1.10.630.10:FF:000018">
    <property type="entry name" value="Cytochrome P450 monooxygenase"/>
    <property type="match status" value="1"/>
</dbReference>
<keyword evidence="4 7" id="KW-0560">Oxidoreductase</keyword>
<dbReference type="Pfam" id="PF00067">
    <property type="entry name" value="p450"/>
    <property type="match status" value="1"/>
</dbReference>
<keyword evidence="3 7" id="KW-0479">Metal-binding</keyword>
<proteinExistence type="inferred from homology"/>
<dbReference type="PRINTS" id="PR00385">
    <property type="entry name" value="P450"/>
</dbReference>
<dbReference type="PANTHER" id="PTHR46696">
    <property type="entry name" value="P450, PUTATIVE (EUROFUNG)-RELATED"/>
    <property type="match status" value="1"/>
</dbReference>
<dbReference type="AlphaFoldDB" id="A0AAC9PQZ5"/>
<dbReference type="GO" id="GO:0004497">
    <property type="term" value="F:monooxygenase activity"/>
    <property type="evidence" value="ECO:0007669"/>
    <property type="project" value="UniProtKB-KW"/>
</dbReference>
<dbReference type="GO" id="GO:0005506">
    <property type="term" value="F:iron ion binding"/>
    <property type="evidence" value="ECO:0007669"/>
    <property type="project" value="InterPro"/>
</dbReference>
<gene>
    <name evidence="8" type="ORF">UA74_08240</name>
</gene>
<name>A0AAC9PQZ5_9PSEU</name>
<evidence type="ECO:0000256" key="5">
    <source>
        <dbReference type="ARBA" id="ARBA00023004"/>
    </source>
</evidence>
<keyword evidence="9" id="KW-1185">Reference proteome</keyword>
<dbReference type="Gene3D" id="1.10.630.10">
    <property type="entry name" value="Cytochrome P450"/>
    <property type="match status" value="1"/>
</dbReference>
<keyword evidence="6 7" id="KW-0503">Monooxygenase</keyword>
<reference evidence="9" key="1">
    <citation type="submission" date="2016-06" db="EMBL/GenBank/DDBJ databases">
        <title>Complete genome sequence of Actinoalloteichus fjordicus DSM 46855 (=ADI127-17), type strain of the new species Actinoalloteichus fjordicus.</title>
        <authorList>
            <person name="Ruckert C."/>
            <person name="Nouioui I."/>
            <person name="Willmese J."/>
            <person name="van Wezel G."/>
            <person name="Klenk H.-P."/>
            <person name="Kalinowski J."/>
            <person name="Zotchev S.B."/>
        </authorList>
    </citation>
    <scope>NUCLEOTIDE SEQUENCE [LARGE SCALE GENOMIC DNA]</scope>
    <source>
        <strain evidence="9">ADI127-7</strain>
    </source>
</reference>
<dbReference type="InterPro" id="IPR002397">
    <property type="entry name" value="Cyt_P450_B"/>
</dbReference>
<keyword evidence="2 7" id="KW-0349">Heme</keyword>
<evidence type="ECO:0000256" key="1">
    <source>
        <dbReference type="ARBA" id="ARBA00010617"/>
    </source>
</evidence>
<dbReference type="InterPro" id="IPR017972">
    <property type="entry name" value="Cyt_P450_CS"/>
</dbReference>
<evidence type="ECO:0000313" key="9">
    <source>
        <dbReference type="Proteomes" id="UP000185511"/>
    </source>
</evidence>
<organism evidence="8 9">
    <name type="scientific">Actinoalloteichus fjordicus</name>
    <dbReference type="NCBI Taxonomy" id="1612552"/>
    <lineage>
        <taxon>Bacteria</taxon>
        <taxon>Bacillati</taxon>
        <taxon>Actinomycetota</taxon>
        <taxon>Actinomycetes</taxon>
        <taxon>Pseudonocardiales</taxon>
        <taxon>Pseudonocardiaceae</taxon>
        <taxon>Actinoalloteichus</taxon>
    </lineage>
</organism>
<dbReference type="GO" id="GO:0016705">
    <property type="term" value="F:oxidoreductase activity, acting on paired donors, with incorporation or reduction of molecular oxygen"/>
    <property type="evidence" value="ECO:0007669"/>
    <property type="project" value="InterPro"/>
</dbReference>
<dbReference type="SUPFAM" id="SSF48264">
    <property type="entry name" value="Cytochrome P450"/>
    <property type="match status" value="1"/>
</dbReference>
<evidence type="ECO:0000256" key="6">
    <source>
        <dbReference type="ARBA" id="ARBA00023033"/>
    </source>
</evidence>
<dbReference type="PANTHER" id="PTHR46696:SF1">
    <property type="entry name" value="CYTOCHROME P450 YJIB-RELATED"/>
    <property type="match status" value="1"/>
</dbReference>
<dbReference type="GO" id="GO:0020037">
    <property type="term" value="F:heme binding"/>
    <property type="evidence" value="ECO:0007669"/>
    <property type="project" value="InterPro"/>
</dbReference>
<dbReference type="KEGG" id="acad:UA74_08240"/>
<comment type="similarity">
    <text evidence="1 7">Belongs to the cytochrome P450 family.</text>
</comment>
<keyword evidence="5 7" id="KW-0408">Iron</keyword>
<evidence type="ECO:0000256" key="3">
    <source>
        <dbReference type="ARBA" id="ARBA00022723"/>
    </source>
</evidence>
<evidence type="ECO:0000256" key="2">
    <source>
        <dbReference type="ARBA" id="ARBA00022617"/>
    </source>
</evidence>
<dbReference type="Proteomes" id="UP000185511">
    <property type="component" value="Chromosome"/>
</dbReference>
<evidence type="ECO:0000313" key="8">
    <source>
        <dbReference type="EMBL" id="APU13714.1"/>
    </source>
</evidence>
<sequence>MTIPHEVRSYPFEMSERLMLDPLYSELRATESVCRVSLPFGEDGWLVTRFEYARVVLADPRFSRAASVDRDEPRLGRHQHNVGITTMDPPHHTRLRGLAAKALTARRVEELRLKTRETAQRLVEDLVRHDPPVDLVEHFALPFPIAVICELMGVPPEDRGRLRSWAEVILSTTGASPEEVGRQRLAMHDYLTELVARRRREPTDDLLGAMVLARDGEDRLTDDEMVLLAGAILTAGHETIATQIPNFVYVLLTTPRLIDRVRAAPDLLESTVEELMRSVPLTTVLAARYALEDVRLGDVVIRAGDPVVVSLASANMDEEVFCGASEIDPGRKHNPHLGFGHGSHHCIGAQLARMELQVALETLLRRLPGLRLGVEEDALEWKSGMLVRGLRSLPVGW</sequence>
<evidence type="ECO:0000256" key="7">
    <source>
        <dbReference type="RuleBase" id="RU000461"/>
    </source>
</evidence>
<dbReference type="InterPro" id="IPR001128">
    <property type="entry name" value="Cyt_P450"/>
</dbReference>
<accession>A0AAC9PQZ5</accession>
<dbReference type="PRINTS" id="PR00359">
    <property type="entry name" value="BP450"/>
</dbReference>